<dbReference type="AlphaFoldDB" id="A0A5J4T5A5"/>
<comment type="caution">
    <text evidence="1">The sequence shown here is derived from an EMBL/GenBank/DDBJ whole genome shotgun (WGS) entry which is preliminary data.</text>
</comment>
<evidence type="ECO:0000313" key="2">
    <source>
        <dbReference type="Proteomes" id="UP000324800"/>
    </source>
</evidence>
<dbReference type="Proteomes" id="UP000324800">
    <property type="component" value="Unassembled WGS sequence"/>
</dbReference>
<accession>A0A5J4T5A5</accession>
<dbReference type="EMBL" id="SNRW01038357">
    <property type="protein sequence ID" value="KAA6353318.1"/>
    <property type="molecule type" value="Genomic_DNA"/>
</dbReference>
<name>A0A5J4T5A5_9EUKA</name>
<sequence length="76" mass="7858">MVLLSNTLSGGITASVIKAGGRGAQIYGGGVIFGRSGSVLVSYPSQSARSQRGMFIHLSIANKSGYAIEGRNNNQQ</sequence>
<organism evidence="1 2">
    <name type="scientific">Streblomastix strix</name>
    <dbReference type="NCBI Taxonomy" id="222440"/>
    <lineage>
        <taxon>Eukaryota</taxon>
        <taxon>Metamonada</taxon>
        <taxon>Preaxostyla</taxon>
        <taxon>Oxymonadida</taxon>
        <taxon>Streblomastigidae</taxon>
        <taxon>Streblomastix</taxon>
    </lineage>
</organism>
<protein>
    <submittedName>
        <fullName evidence="1">Uncharacterized protein</fullName>
    </submittedName>
</protein>
<reference evidence="1 2" key="1">
    <citation type="submission" date="2019-03" db="EMBL/GenBank/DDBJ databases">
        <title>Single cell metagenomics reveals metabolic interactions within the superorganism composed of flagellate Streblomastix strix and complex community of Bacteroidetes bacteria on its surface.</title>
        <authorList>
            <person name="Treitli S.C."/>
            <person name="Kolisko M."/>
            <person name="Husnik F."/>
            <person name="Keeling P."/>
            <person name="Hampl V."/>
        </authorList>
    </citation>
    <scope>NUCLEOTIDE SEQUENCE [LARGE SCALE GENOMIC DNA]</scope>
    <source>
        <strain evidence="1">ST1C</strain>
    </source>
</reference>
<gene>
    <name evidence="1" type="ORF">EZS28_051155</name>
</gene>
<proteinExistence type="predicted"/>
<evidence type="ECO:0000313" key="1">
    <source>
        <dbReference type="EMBL" id="KAA6353318.1"/>
    </source>
</evidence>